<evidence type="ECO:0000313" key="1">
    <source>
        <dbReference type="EMBL" id="KAH3778111.1"/>
    </source>
</evidence>
<keyword evidence="2" id="KW-1185">Reference proteome</keyword>
<protein>
    <submittedName>
        <fullName evidence="1">Uncharacterized protein</fullName>
    </submittedName>
</protein>
<dbReference type="Proteomes" id="UP000828390">
    <property type="component" value="Unassembled WGS sequence"/>
</dbReference>
<reference evidence="1" key="2">
    <citation type="submission" date="2020-11" db="EMBL/GenBank/DDBJ databases">
        <authorList>
            <person name="McCartney M.A."/>
            <person name="Auch B."/>
            <person name="Kono T."/>
            <person name="Mallez S."/>
            <person name="Becker A."/>
            <person name="Gohl D.M."/>
            <person name="Silverstein K.A.T."/>
            <person name="Koren S."/>
            <person name="Bechman K.B."/>
            <person name="Herman A."/>
            <person name="Abrahante J.E."/>
            <person name="Garbe J."/>
        </authorList>
    </citation>
    <scope>NUCLEOTIDE SEQUENCE</scope>
    <source>
        <strain evidence="1">Duluth1</strain>
        <tissue evidence="1">Whole animal</tissue>
    </source>
</reference>
<organism evidence="1 2">
    <name type="scientific">Dreissena polymorpha</name>
    <name type="common">Zebra mussel</name>
    <name type="synonym">Mytilus polymorpha</name>
    <dbReference type="NCBI Taxonomy" id="45954"/>
    <lineage>
        <taxon>Eukaryota</taxon>
        <taxon>Metazoa</taxon>
        <taxon>Spiralia</taxon>
        <taxon>Lophotrochozoa</taxon>
        <taxon>Mollusca</taxon>
        <taxon>Bivalvia</taxon>
        <taxon>Autobranchia</taxon>
        <taxon>Heteroconchia</taxon>
        <taxon>Euheterodonta</taxon>
        <taxon>Imparidentia</taxon>
        <taxon>Neoheterodontei</taxon>
        <taxon>Myida</taxon>
        <taxon>Dreissenoidea</taxon>
        <taxon>Dreissenidae</taxon>
        <taxon>Dreissena</taxon>
    </lineage>
</organism>
<sequence length="125" mass="13660">MKKINHRSSELVRAKMTKESVVMEYFGNMESCLKKHNLLDKPHLVFNVDEKGITYEHKPPCIISGADPTSHADTSGKGQTVTPIGCGIAGGQALPPYFVFPGKRVMPELLVCYSSVNDPANAQIT</sequence>
<gene>
    <name evidence="1" type="ORF">DPMN_179564</name>
</gene>
<accession>A0A9D4EE85</accession>
<proteinExistence type="predicted"/>
<reference evidence="1" key="1">
    <citation type="journal article" date="2019" name="bioRxiv">
        <title>The Genome of the Zebra Mussel, Dreissena polymorpha: A Resource for Invasive Species Research.</title>
        <authorList>
            <person name="McCartney M.A."/>
            <person name="Auch B."/>
            <person name="Kono T."/>
            <person name="Mallez S."/>
            <person name="Zhang Y."/>
            <person name="Obille A."/>
            <person name="Becker A."/>
            <person name="Abrahante J.E."/>
            <person name="Garbe J."/>
            <person name="Badalamenti J.P."/>
            <person name="Herman A."/>
            <person name="Mangelson H."/>
            <person name="Liachko I."/>
            <person name="Sullivan S."/>
            <person name="Sone E.D."/>
            <person name="Koren S."/>
            <person name="Silverstein K.A.T."/>
            <person name="Beckman K.B."/>
            <person name="Gohl D.M."/>
        </authorList>
    </citation>
    <scope>NUCLEOTIDE SEQUENCE</scope>
    <source>
        <strain evidence="1">Duluth1</strain>
        <tissue evidence="1">Whole animal</tissue>
    </source>
</reference>
<comment type="caution">
    <text evidence="1">The sequence shown here is derived from an EMBL/GenBank/DDBJ whole genome shotgun (WGS) entry which is preliminary data.</text>
</comment>
<dbReference type="AlphaFoldDB" id="A0A9D4EE85"/>
<evidence type="ECO:0000313" key="2">
    <source>
        <dbReference type="Proteomes" id="UP000828390"/>
    </source>
</evidence>
<name>A0A9D4EE85_DREPO</name>
<dbReference type="EMBL" id="JAIWYP010000009">
    <property type="protein sequence ID" value="KAH3778111.1"/>
    <property type="molecule type" value="Genomic_DNA"/>
</dbReference>